<evidence type="ECO:0000313" key="2">
    <source>
        <dbReference type="Proteomes" id="UP000275267"/>
    </source>
</evidence>
<sequence length="341" mass="39659">MDLGMTARDGSEQADNVLRAINHEPAEELGQIEGFDWDDAMLKEEIGSFYKRYHALPANDDYEAWAPISDQQLQDMELRFAICRIKAHKMLKGEDLSVAELRNMYPPPMLEEEEYFRRVERHFEWYFDPKYCEFAHMEDYQRLALRNTEYLCSVRFDNTWYEDFASLYFDIWKLVAKQKYYTYVAEINENLTEGEAYKLVMEAVKKFVPKNKSYYDYAKKNLDIAEKNRFGTPDKTPQELNVAEQFRGHCITRVGRKAIPRNRRPIDVDTPTEGCPGVRVFGPQPATTSTGSCQPSLNGFSGRRVSVASDWQNRGMIDSKAKAELTLPGPMSTYLKPYPFQ</sequence>
<keyword evidence="2" id="KW-1185">Reference proteome</keyword>
<evidence type="ECO:0000313" key="1">
    <source>
        <dbReference type="EMBL" id="RLN16670.1"/>
    </source>
</evidence>
<reference evidence="2" key="1">
    <citation type="journal article" date="2019" name="Nat. Commun.">
        <title>The genome of broomcorn millet.</title>
        <authorList>
            <person name="Zou C."/>
            <person name="Miki D."/>
            <person name="Li D."/>
            <person name="Tang Q."/>
            <person name="Xiao L."/>
            <person name="Rajput S."/>
            <person name="Deng P."/>
            <person name="Jia W."/>
            <person name="Huang R."/>
            <person name="Zhang M."/>
            <person name="Sun Y."/>
            <person name="Hu J."/>
            <person name="Fu X."/>
            <person name="Schnable P.S."/>
            <person name="Li F."/>
            <person name="Zhang H."/>
            <person name="Feng B."/>
            <person name="Zhu X."/>
            <person name="Liu R."/>
            <person name="Schnable J.C."/>
            <person name="Zhu J.-K."/>
            <person name="Zhang H."/>
        </authorList>
    </citation>
    <scope>NUCLEOTIDE SEQUENCE [LARGE SCALE GENOMIC DNA]</scope>
</reference>
<comment type="caution">
    <text evidence="1">The sequence shown here is derived from an EMBL/GenBank/DDBJ whole genome shotgun (WGS) entry which is preliminary data.</text>
</comment>
<accession>A0A3L6S6T9</accession>
<dbReference type="Proteomes" id="UP000275267">
    <property type="component" value="Unassembled WGS sequence"/>
</dbReference>
<dbReference type="EMBL" id="PQIB02000005">
    <property type="protein sequence ID" value="RLN16670.1"/>
    <property type="molecule type" value="Genomic_DNA"/>
</dbReference>
<dbReference type="OrthoDB" id="695155at2759"/>
<protein>
    <submittedName>
        <fullName evidence="1">Uncharacterized protein</fullName>
    </submittedName>
</protein>
<dbReference type="PANTHER" id="PTHR34480:SF14">
    <property type="entry name" value="OS01G0967800 PROTEIN"/>
    <property type="match status" value="1"/>
</dbReference>
<dbReference type="AlphaFoldDB" id="A0A3L6S6T9"/>
<dbReference type="PANTHER" id="PTHR34480">
    <property type="entry name" value="OS01G0967800 PROTEIN-RELATED"/>
    <property type="match status" value="1"/>
</dbReference>
<name>A0A3L6S6T9_PANMI</name>
<gene>
    <name evidence="1" type="ORF">C2845_PM02G43900</name>
</gene>
<organism evidence="1 2">
    <name type="scientific">Panicum miliaceum</name>
    <name type="common">Proso millet</name>
    <name type="synonym">Broomcorn millet</name>
    <dbReference type="NCBI Taxonomy" id="4540"/>
    <lineage>
        <taxon>Eukaryota</taxon>
        <taxon>Viridiplantae</taxon>
        <taxon>Streptophyta</taxon>
        <taxon>Embryophyta</taxon>
        <taxon>Tracheophyta</taxon>
        <taxon>Spermatophyta</taxon>
        <taxon>Magnoliopsida</taxon>
        <taxon>Liliopsida</taxon>
        <taxon>Poales</taxon>
        <taxon>Poaceae</taxon>
        <taxon>PACMAD clade</taxon>
        <taxon>Panicoideae</taxon>
        <taxon>Panicodae</taxon>
        <taxon>Paniceae</taxon>
        <taxon>Panicinae</taxon>
        <taxon>Panicum</taxon>
        <taxon>Panicum sect. Panicum</taxon>
    </lineage>
</organism>
<proteinExistence type="predicted"/>